<evidence type="ECO:0000313" key="1">
    <source>
        <dbReference type="EMBL" id="CAG6736447.1"/>
    </source>
</evidence>
<protein>
    <submittedName>
        <fullName evidence="1">Uncharacterized protein</fullName>
    </submittedName>
</protein>
<name>A0A8D8YY84_9HEMI</name>
<organism evidence="1">
    <name type="scientific">Cacopsylla melanoneura</name>
    <dbReference type="NCBI Taxonomy" id="428564"/>
    <lineage>
        <taxon>Eukaryota</taxon>
        <taxon>Metazoa</taxon>
        <taxon>Ecdysozoa</taxon>
        <taxon>Arthropoda</taxon>
        <taxon>Hexapoda</taxon>
        <taxon>Insecta</taxon>
        <taxon>Pterygota</taxon>
        <taxon>Neoptera</taxon>
        <taxon>Paraneoptera</taxon>
        <taxon>Hemiptera</taxon>
        <taxon>Sternorrhyncha</taxon>
        <taxon>Psylloidea</taxon>
        <taxon>Psyllidae</taxon>
        <taxon>Psyllinae</taxon>
        <taxon>Cacopsylla</taxon>
    </lineage>
</organism>
<proteinExistence type="predicted"/>
<sequence length="118" mass="14057">MHQPLLYYRQLKVFLKHSPLYCLQSIVFWMQQPLYSLQSIVFLMHQPLYSLQLKLFLMQRPLYSLQLMRSNKNKTLVLGCFVDRSGYNVLYELKSLLKIMGKKAFCISNGVLKHFAHR</sequence>
<reference evidence="1" key="1">
    <citation type="submission" date="2021-05" db="EMBL/GenBank/DDBJ databases">
        <authorList>
            <person name="Alioto T."/>
            <person name="Alioto T."/>
            <person name="Gomez Garrido J."/>
        </authorList>
    </citation>
    <scope>NUCLEOTIDE SEQUENCE</scope>
</reference>
<accession>A0A8D8YY84</accession>
<dbReference type="EMBL" id="HBUF01399333">
    <property type="protein sequence ID" value="CAG6736447.1"/>
    <property type="molecule type" value="Transcribed_RNA"/>
</dbReference>
<dbReference type="AlphaFoldDB" id="A0A8D8YY84"/>